<protein>
    <submittedName>
        <fullName evidence="3">Cation/acetate symporter</fullName>
    </submittedName>
</protein>
<keyword evidence="2" id="KW-0472">Membrane</keyword>
<name>A0A376TPD6_ECOLX</name>
<gene>
    <name evidence="3" type="primary">actP_3</name>
    <name evidence="3" type="ORF">NCTC8985_03902</name>
</gene>
<dbReference type="AlphaFoldDB" id="A0A376TPD6"/>
<evidence type="ECO:0000313" key="3">
    <source>
        <dbReference type="EMBL" id="STI78571.1"/>
    </source>
</evidence>
<dbReference type="Pfam" id="PF00474">
    <property type="entry name" value="SSF"/>
    <property type="match status" value="1"/>
</dbReference>
<reference evidence="3 4" key="1">
    <citation type="submission" date="2018-06" db="EMBL/GenBank/DDBJ databases">
        <authorList>
            <consortium name="Pathogen Informatics"/>
            <person name="Doyle S."/>
        </authorList>
    </citation>
    <scope>NUCLEOTIDE SEQUENCE [LARGE SCALE GENOMIC DNA]</scope>
    <source>
        <strain evidence="3 4">NCTC8985</strain>
    </source>
</reference>
<evidence type="ECO:0000313" key="4">
    <source>
        <dbReference type="Proteomes" id="UP000254405"/>
    </source>
</evidence>
<feature type="transmembrane region" description="Helical" evidence="2">
    <location>
        <begin position="6"/>
        <end position="23"/>
    </location>
</feature>
<dbReference type="Proteomes" id="UP000254405">
    <property type="component" value="Unassembled WGS sequence"/>
</dbReference>
<evidence type="ECO:0000256" key="1">
    <source>
        <dbReference type="RuleBase" id="RU362091"/>
    </source>
</evidence>
<sequence length="70" mass="7510">MGYFYILTFIIGFGAIMLVGANPEYKDAAGHLIGGNNMAAVSPGECSGRQPVPRFISAVAFATFLRWLLV</sequence>
<dbReference type="EMBL" id="UGCO01000001">
    <property type="protein sequence ID" value="STI78571.1"/>
    <property type="molecule type" value="Genomic_DNA"/>
</dbReference>
<keyword evidence="2" id="KW-0812">Transmembrane</keyword>
<proteinExistence type="inferred from homology"/>
<organism evidence="3 4">
    <name type="scientific">Escherichia coli</name>
    <dbReference type="NCBI Taxonomy" id="562"/>
    <lineage>
        <taxon>Bacteria</taxon>
        <taxon>Pseudomonadati</taxon>
        <taxon>Pseudomonadota</taxon>
        <taxon>Gammaproteobacteria</taxon>
        <taxon>Enterobacterales</taxon>
        <taxon>Enterobacteriaceae</taxon>
        <taxon>Escherichia</taxon>
    </lineage>
</organism>
<evidence type="ECO:0000256" key="2">
    <source>
        <dbReference type="SAM" id="Phobius"/>
    </source>
</evidence>
<dbReference type="GO" id="GO:0022857">
    <property type="term" value="F:transmembrane transporter activity"/>
    <property type="evidence" value="ECO:0007669"/>
    <property type="project" value="InterPro"/>
</dbReference>
<dbReference type="GO" id="GO:0016020">
    <property type="term" value="C:membrane"/>
    <property type="evidence" value="ECO:0007669"/>
    <property type="project" value="InterPro"/>
</dbReference>
<accession>A0A376TPD6</accession>
<comment type="similarity">
    <text evidence="1">Belongs to the sodium:solute symporter (SSF) (TC 2.A.21) family.</text>
</comment>
<dbReference type="InterPro" id="IPR001734">
    <property type="entry name" value="Na/solute_symporter"/>
</dbReference>
<keyword evidence="2" id="KW-1133">Transmembrane helix</keyword>